<dbReference type="HOGENOM" id="CLU_3175555_0_0_1"/>
<dbReference type="Proteomes" id="UP000009882">
    <property type="component" value="Unassembled WGS sequence"/>
</dbReference>
<dbReference type="AlphaFoldDB" id="K9G304"/>
<dbReference type="EMBL" id="AKCT01000122">
    <property type="protein sequence ID" value="EKV15262.1"/>
    <property type="molecule type" value="Genomic_DNA"/>
</dbReference>
<protein>
    <submittedName>
        <fullName evidence="1">Uncharacterized protein</fullName>
    </submittedName>
</protein>
<comment type="caution">
    <text evidence="1">The sequence shown here is derived from an EMBL/GenBank/DDBJ whole genome shotgun (WGS) entry which is preliminary data.</text>
</comment>
<name>K9G304_PEND2</name>
<gene>
    <name evidence="1" type="ORF">PDIG_27000</name>
</gene>
<evidence type="ECO:0000313" key="2">
    <source>
        <dbReference type="Proteomes" id="UP000009882"/>
    </source>
</evidence>
<proteinExistence type="predicted"/>
<sequence>MASALDVSAARSRFAALQQQQLYMDNAGAMSIQWLSADATIAFVVTY</sequence>
<organism evidence="1 2">
    <name type="scientific">Penicillium digitatum (strain PHI26 / CECT 20796)</name>
    <name type="common">Green mold</name>
    <dbReference type="NCBI Taxonomy" id="1170229"/>
    <lineage>
        <taxon>Eukaryota</taxon>
        <taxon>Fungi</taxon>
        <taxon>Dikarya</taxon>
        <taxon>Ascomycota</taxon>
        <taxon>Pezizomycotina</taxon>
        <taxon>Eurotiomycetes</taxon>
        <taxon>Eurotiomycetidae</taxon>
        <taxon>Eurotiales</taxon>
        <taxon>Aspergillaceae</taxon>
        <taxon>Penicillium</taxon>
    </lineage>
</organism>
<dbReference type="InParanoid" id="K9G304"/>
<dbReference type="OrthoDB" id="420046at2759"/>
<keyword evidence="2" id="KW-1185">Reference proteome</keyword>
<reference evidence="2" key="1">
    <citation type="journal article" date="2012" name="BMC Genomics">
        <title>Genome sequence of the necrotrophic fungus Penicillium digitatum, the main postharvest pathogen of citrus.</title>
        <authorList>
            <person name="Marcet-Houben M."/>
            <person name="Ballester A.-R."/>
            <person name="de la Fuente B."/>
            <person name="Harries E."/>
            <person name="Marcos J.F."/>
            <person name="Gonzalez-Candelas L."/>
            <person name="Gabaldon T."/>
        </authorList>
    </citation>
    <scope>NUCLEOTIDE SEQUENCE [LARGE SCALE GENOMIC DNA]</scope>
    <source>
        <strain evidence="2">PHI26 / CECT 20796</strain>
    </source>
</reference>
<accession>K9G304</accession>
<evidence type="ECO:0000313" key="1">
    <source>
        <dbReference type="EMBL" id="EKV15262.1"/>
    </source>
</evidence>